<gene>
    <name evidence="1" type="ORF">MGAL_10B035082</name>
</gene>
<reference evidence="1" key="1">
    <citation type="submission" date="2018-11" db="EMBL/GenBank/DDBJ databases">
        <authorList>
            <person name="Alioto T."/>
            <person name="Alioto T."/>
        </authorList>
    </citation>
    <scope>NUCLEOTIDE SEQUENCE</scope>
</reference>
<accession>A0A8B6H997</accession>
<evidence type="ECO:0000313" key="1">
    <source>
        <dbReference type="EMBL" id="VDI75646.1"/>
    </source>
</evidence>
<name>A0A8B6H997_MYTGA</name>
<dbReference type="Gene3D" id="2.120.10.30">
    <property type="entry name" value="TolB, C-terminal domain"/>
    <property type="match status" value="1"/>
</dbReference>
<comment type="caution">
    <text evidence="1">The sequence shown here is derived from an EMBL/GenBank/DDBJ whole genome shotgun (WGS) entry which is preliminary data.</text>
</comment>
<dbReference type="Proteomes" id="UP000596742">
    <property type="component" value="Unassembled WGS sequence"/>
</dbReference>
<protein>
    <submittedName>
        <fullName evidence="1">Uncharacterized protein</fullName>
    </submittedName>
</protein>
<dbReference type="EMBL" id="UYJE01009677">
    <property type="protein sequence ID" value="VDI75646.1"/>
    <property type="molecule type" value="Genomic_DNA"/>
</dbReference>
<dbReference type="InterPro" id="IPR011042">
    <property type="entry name" value="6-blade_b-propeller_TolB-like"/>
</dbReference>
<evidence type="ECO:0000313" key="2">
    <source>
        <dbReference type="Proteomes" id="UP000596742"/>
    </source>
</evidence>
<keyword evidence="2" id="KW-1185">Reference proteome</keyword>
<dbReference type="AlphaFoldDB" id="A0A8B6H997"/>
<proteinExistence type="predicted"/>
<sequence length="144" mass="16423">MALMDKEDKLGDISVQKTITSLLLKEINVDQTQTHLRVQDSQSIENIRLQLKKRFSVQKKGMYTKPTGCTMLSNGNLLTAHNYGKKLIIEYSEDGKHIRDIPCQNSKPPFDLLVIDADCIAVTYKDRVAYIFNIKNRSIGKDLH</sequence>
<organism evidence="1 2">
    <name type="scientific">Mytilus galloprovincialis</name>
    <name type="common">Mediterranean mussel</name>
    <dbReference type="NCBI Taxonomy" id="29158"/>
    <lineage>
        <taxon>Eukaryota</taxon>
        <taxon>Metazoa</taxon>
        <taxon>Spiralia</taxon>
        <taxon>Lophotrochozoa</taxon>
        <taxon>Mollusca</taxon>
        <taxon>Bivalvia</taxon>
        <taxon>Autobranchia</taxon>
        <taxon>Pteriomorphia</taxon>
        <taxon>Mytilida</taxon>
        <taxon>Mytiloidea</taxon>
        <taxon>Mytilidae</taxon>
        <taxon>Mytilinae</taxon>
        <taxon>Mytilus</taxon>
    </lineage>
</organism>
<dbReference type="OrthoDB" id="6101884at2759"/>